<evidence type="ECO:0000313" key="9">
    <source>
        <dbReference type="Proteomes" id="UP001054945"/>
    </source>
</evidence>
<dbReference type="FunFam" id="2.40.50.140:FF:000115">
    <property type="entry name" value="28S ribosomal protein S12, mitochondrial"/>
    <property type="match status" value="1"/>
</dbReference>
<sequence length="267" mass="30375">MTRGCLPKQIQRYLRLHSEVGGSEPAFYRHNLKRSFPRVSWGGLTFDPPFELNRRTSQPTEIFGQNLRMANLLKFCRSLHGIASNVASAAKYAMHNVAKCSTFPILEASRYSQNICNLRSTNKLGLVNKFLKPTIISNSVEQQRNGMFREISEDAQLYRIHFAKPKTKYKRKHPLDSRPQMSGHVLKTLVKHPKKPNSANRKCVLVKLSNGKTATAYVPGIGHNLQEHNKVLVQFGRVKDVPGLRLRVIRGKYDCGHVVKKSTTMRI</sequence>
<dbReference type="Pfam" id="PF00164">
    <property type="entry name" value="Ribosom_S12_S23"/>
    <property type="match status" value="1"/>
</dbReference>
<proteinExistence type="inferred from homology"/>
<evidence type="ECO:0000256" key="7">
    <source>
        <dbReference type="ARBA" id="ARBA00035248"/>
    </source>
</evidence>
<comment type="similarity">
    <text evidence="2">Belongs to the universal ribosomal protein uS12 family.</text>
</comment>
<dbReference type="PANTHER" id="PTHR11652">
    <property type="entry name" value="30S RIBOSOMAL PROTEIN S12 FAMILY MEMBER"/>
    <property type="match status" value="1"/>
</dbReference>
<evidence type="ECO:0000256" key="3">
    <source>
        <dbReference type="ARBA" id="ARBA00022946"/>
    </source>
</evidence>
<keyword evidence="6" id="KW-0687">Ribonucleoprotein</keyword>
<organism evidence="8 9">
    <name type="scientific">Caerostris extrusa</name>
    <name type="common">Bark spider</name>
    <name type="synonym">Caerostris bankana</name>
    <dbReference type="NCBI Taxonomy" id="172846"/>
    <lineage>
        <taxon>Eukaryota</taxon>
        <taxon>Metazoa</taxon>
        <taxon>Ecdysozoa</taxon>
        <taxon>Arthropoda</taxon>
        <taxon>Chelicerata</taxon>
        <taxon>Arachnida</taxon>
        <taxon>Araneae</taxon>
        <taxon>Araneomorphae</taxon>
        <taxon>Entelegynae</taxon>
        <taxon>Araneoidea</taxon>
        <taxon>Araneidae</taxon>
        <taxon>Caerostris</taxon>
    </lineage>
</organism>
<reference evidence="8 9" key="1">
    <citation type="submission" date="2021-06" db="EMBL/GenBank/DDBJ databases">
        <title>Caerostris extrusa draft genome.</title>
        <authorList>
            <person name="Kono N."/>
            <person name="Arakawa K."/>
        </authorList>
    </citation>
    <scope>NUCLEOTIDE SEQUENCE [LARGE SCALE GENOMIC DNA]</scope>
</reference>
<evidence type="ECO:0000256" key="6">
    <source>
        <dbReference type="ARBA" id="ARBA00023274"/>
    </source>
</evidence>
<dbReference type="CDD" id="cd03368">
    <property type="entry name" value="Ribosomal_S12"/>
    <property type="match status" value="1"/>
</dbReference>
<dbReference type="Gene3D" id="2.40.50.140">
    <property type="entry name" value="Nucleic acid-binding proteins"/>
    <property type="match status" value="1"/>
</dbReference>
<dbReference type="GO" id="GO:0003735">
    <property type="term" value="F:structural constituent of ribosome"/>
    <property type="evidence" value="ECO:0007669"/>
    <property type="project" value="InterPro"/>
</dbReference>
<dbReference type="GO" id="GO:0015935">
    <property type="term" value="C:small ribosomal subunit"/>
    <property type="evidence" value="ECO:0007669"/>
    <property type="project" value="InterPro"/>
</dbReference>
<dbReference type="InterPro" id="IPR012340">
    <property type="entry name" value="NA-bd_OB-fold"/>
</dbReference>
<keyword evidence="4 8" id="KW-0689">Ribosomal protein</keyword>
<dbReference type="Proteomes" id="UP001054945">
    <property type="component" value="Unassembled WGS sequence"/>
</dbReference>
<evidence type="ECO:0000256" key="2">
    <source>
        <dbReference type="ARBA" id="ARBA00005657"/>
    </source>
</evidence>
<name>A0AAV4MMZ1_CAEEX</name>
<keyword evidence="9" id="KW-1185">Reference proteome</keyword>
<protein>
    <recommendedName>
        <fullName evidence="7">Small ribosomal subunit protein uS12m</fullName>
    </recommendedName>
</protein>
<keyword evidence="5" id="KW-0496">Mitochondrion</keyword>
<dbReference type="SUPFAM" id="SSF50249">
    <property type="entry name" value="Nucleic acid-binding proteins"/>
    <property type="match status" value="1"/>
</dbReference>
<comment type="caution">
    <text evidence="8">The sequence shown here is derived from an EMBL/GenBank/DDBJ whole genome shotgun (WGS) entry which is preliminary data.</text>
</comment>
<dbReference type="PROSITE" id="PS00055">
    <property type="entry name" value="RIBOSOMAL_S12"/>
    <property type="match status" value="1"/>
</dbReference>
<evidence type="ECO:0000256" key="4">
    <source>
        <dbReference type="ARBA" id="ARBA00022980"/>
    </source>
</evidence>
<dbReference type="InterPro" id="IPR006032">
    <property type="entry name" value="Ribosomal_uS12"/>
</dbReference>
<dbReference type="PRINTS" id="PR01034">
    <property type="entry name" value="RIBOSOMALS12"/>
</dbReference>
<evidence type="ECO:0000313" key="8">
    <source>
        <dbReference type="EMBL" id="GIX72149.1"/>
    </source>
</evidence>
<dbReference type="InterPro" id="IPR005679">
    <property type="entry name" value="Ribosomal_uS12_bac"/>
</dbReference>
<dbReference type="AlphaFoldDB" id="A0AAV4MMZ1"/>
<evidence type="ECO:0000256" key="5">
    <source>
        <dbReference type="ARBA" id="ARBA00023128"/>
    </source>
</evidence>
<keyword evidence="3" id="KW-0809">Transit peptide</keyword>
<accession>A0AAV4MMZ1</accession>
<dbReference type="EMBL" id="BPLR01019824">
    <property type="protein sequence ID" value="GIX72149.1"/>
    <property type="molecule type" value="Genomic_DNA"/>
</dbReference>
<evidence type="ECO:0000256" key="1">
    <source>
        <dbReference type="ARBA" id="ARBA00004173"/>
    </source>
</evidence>
<dbReference type="GO" id="GO:0005739">
    <property type="term" value="C:mitochondrion"/>
    <property type="evidence" value="ECO:0007669"/>
    <property type="project" value="UniProtKB-SubCell"/>
</dbReference>
<gene>
    <name evidence="8" type="primary">tko</name>
    <name evidence="8" type="ORF">CEXT_792771</name>
</gene>
<dbReference type="GO" id="GO:0006412">
    <property type="term" value="P:translation"/>
    <property type="evidence" value="ECO:0007669"/>
    <property type="project" value="InterPro"/>
</dbReference>
<comment type="subcellular location">
    <subcellularLocation>
        <location evidence="1">Mitochondrion</location>
    </subcellularLocation>
</comment>